<comment type="caution">
    <text evidence="1">The sequence shown here is derived from an EMBL/GenBank/DDBJ whole genome shotgun (WGS) entry which is preliminary data.</text>
</comment>
<sequence length="434" mass="48241">MAQYTPTLSPMVTAACIKIFRMLELKNCRNHLLRNYCSKLSAAVGTAGKSCLNYFLRKTLEENIGRLRTAVNKAMQFVKKQDKPNNVEELRKDLFNGHYDVDDVFIEQRPAGRSKVLAGARSSHPVRGRGARTVERSNKVGVGFVRGVLRKEGGGKDFLLRCYLASLLRNTCAMVRRFRGNSTHSSDSTVPSRLVMDLIAAFAAVLFSSLPPPPTRGGPCYHLVRHPFLQRPPPPPPNSFTSHTNRLVNLPLAILPNSVVSGTAFVPICEQLSSVNGRQKVYFGKALENNLSSLRVFFFLDKGYIYVGITKRVEIFHQLNELIEEDVPEVKELTSAQKMVQAHRVIHDETMAMKWYIDGLLLGPFVFTTPEPDMGRVWHGIGATSGPAMVSGAYQLLLCTVSERAPNPVRRVSGVVTLLQRHGESAATRKRKVG</sequence>
<accession>A0ABQ9IEM2</accession>
<evidence type="ECO:0000313" key="1">
    <source>
        <dbReference type="EMBL" id="KAJ8895106.1"/>
    </source>
</evidence>
<reference evidence="1 2" key="1">
    <citation type="submission" date="2023-02" db="EMBL/GenBank/DDBJ databases">
        <title>LHISI_Scaffold_Assembly.</title>
        <authorList>
            <person name="Stuart O.P."/>
            <person name="Cleave R."/>
            <person name="Magrath M.J.L."/>
            <person name="Mikheyev A.S."/>
        </authorList>
    </citation>
    <scope>NUCLEOTIDE SEQUENCE [LARGE SCALE GENOMIC DNA]</scope>
    <source>
        <strain evidence="1">Daus_M_001</strain>
        <tissue evidence="1">Leg muscle</tissue>
    </source>
</reference>
<keyword evidence="2" id="KW-1185">Reference proteome</keyword>
<name>A0ABQ9IEM2_9NEOP</name>
<organism evidence="1 2">
    <name type="scientific">Dryococelus australis</name>
    <dbReference type="NCBI Taxonomy" id="614101"/>
    <lineage>
        <taxon>Eukaryota</taxon>
        <taxon>Metazoa</taxon>
        <taxon>Ecdysozoa</taxon>
        <taxon>Arthropoda</taxon>
        <taxon>Hexapoda</taxon>
        <taxon>Insecta</taxon>
        <taxon>Pterygota</taxon>
        <taxon>Neoptera</taxon>
        <taxon>Polyneoptera</taxon>
        <taxon>Phasmatodea</taxon>
        <taxon>Verophasmatodea</taxon>
        <taxon>Anareolatae</taxon>
        <taxon>Phasmatidae</taxon>
        <taxon>Eurycanthinae</taxon>
        <taxon>Dryococelus</taxon>
    </lineage>
</organism>
<gene>
    <name evidence="1" type="ORF">PR048_000431</name>
</gene>
<dbReference type="EMBL" id="JARBHB010000001">
    <property type="protein sequence ID" value="KAJ8895106.1"/>
    <property type="molecule type" value="Genomic_DNA"/>
</dbReference>
<evidence type="ECO:0000313" key="2">
    <source>
        <dbReference type="Proteomes" id="UP001159363"/>
    </source>
</evidence>
<proteinExistence type="predicted"/>
<protein>
    <submittedName>
        <fullName evidence="1">Uncharacterized protein</fullName>
    </submittedName>
</protein>
<dbReference type="Proteomes" id="UP001159363">
    <property type="component" value="Chromosome 1"/>
</dbReference>